<evidence type="ECO:0000256" key="4">
    <source>
        <dbReference type="ARBA" id="ARBA00022741"/>
    </source>
</evidence>
<keyword evidence="7 11" id="KW-0472">Membrane</keyword>
<dbReference type="InterPro" id="IPR039421">
    <property type="entry name" value="Type_1_exporter"/>
</dbReference>
<dbReference type="Pfam" id="PF00664">
    <property type="entry name" value="ABC_membrane"/>
    <property type="match status" value="1"/>
</dbReference>
<feature type="domain" description="ABC transporter" evidence="12">
    <location>
        <begin position="393"/>
        <end position="627"/>
    </location>
</feature>
<keyword evidence="3 11" id="KW-0812">Transmembrane</keyword>
<evidence type="ECO:0000256" key="9">
    <source>
        <dbReference type="ARBA" id="ARBA00061644"/>
    </source>
</evidence>
<comment type="function">
    <text evidence="8">ABC transporter involved in fatty acid import. Transmembrane domains (TMD) form a pore in the membrane and the ATP-binding domain (NBD) is responsible for energy generation.</text>
</comment>
<feature type="transmembrane region" description="Helical" evidence="11">
    <location>
        <begin position="197"/>
        <end position="229"/>
    </location>
</feature>
<evidence type="ECO:0000256" key="5">
    <source>
        <dbReference type="ARBA" id="ARBA00022840"/>
    </source>
</evidence>
<keyword evidence="2" id="KW-0813">Transport</keyword>
<dbReference type="InterPro" id="IPR027417">
    <property type="entry name" value="P-loop_NTPase"/>
</dbReference>
<evidence type="ECO:0000256" key="3">
    <source>
        <dbReference type="ARBA" id="ARBA00022692"/>
    </source>
</evidence>
<dbReference type="GO" id="GO:0005886">
    <property type="term" value="C:plasma membrane"/>
    <property type="evidence" value="ECO:0007669"/>
    <property type="project" value="UniProtKB-SubCell"/>
</dbReference>
<dbReference type="GO" id="GO:0005524">
    <property type="term" value="F:ATP binding"/>
    <property type="evidence" value="ECO:0007669"/>
    <property type="project" value="UniProtKB-KW"/>
</dbReference>
<dbReference type="EMBL" id="LZME01000059">
    <property type="protein sequence ID" value="OBK86532.1"/>
    <property type="molecule type" value="Genomic_DNA"/>
</dbReference>
<evidence type="ECO:0000256" key="6">
    <source>
        <dbReference type="ARBA" id="ARBA00022989"/>
    </source>
</evidence>
<protein>
    <recommendedName>
        <fullName evidence="10">Fatty acid ABC transporter ATP-binding/permease protein</fullName>
    </recommendedName>
</protein>
<dbReference type="Pfam" id="PF00005">
    <property type="entry name" value="ABC_tran"/>
    <property type="match status" value="1"/>
</dbReference>
<evidence type="ECO:0000256" key="11">
    <source>
        <dbReference type="SAM" id="Phobius"/>
    </source>
</evidence>
<comment type="similarity">
    <text evidence="9">Belongs to the ABC transporter superfamily. Lipid exporter (TC 3.A.1.106) family.</text>
</comment>
<sequence length="628" mass="67677">MTAPVAAPTVRAANFWPTALRLARRMGPQRRLVAAVISLSLGGIALGVAGPRILGHATDLVFNGIIGRGLPPGITKQQAIEQARAAGRGTYAEMLSRMDVMPGAGIDFAAVARTLTLAMGLYLIAALMVWTQARLLNVILQRTMRALRRDVENKLHRLPLRYFDTQRRGELLSRVTNDVDNTATSVSMTVSQLFSSVLTVLVVLAMMLSISPLLALITVAGVPVTLLAVRSITRRSQRLFAAQWAATGQLNAHLEETYSGFTLVRTFGHRDWAQQRFDDCNDELYRAGFGAQFFSGLIAPATGLIANLGYVAVAVIGGIQVATGQITLGSIQAFIAYVRQFNQPLGNLASMFNALQSGAASAERVFAFLDEAEEPPAPATPLWGDLAGPRGRVEFRDVSFGYRPGVPVIEDLSLSVAAGSTVAIVGPTGAGKTTLVNLLMRFYDVDRGQILIDGVDITAVDRCALRSSIGMVLQDTWLFTGTLAENIGYGRPGATEDEIIEAARAAHVDPFVRTLPDGYGTRVNDDGGAISAGEKQLITIARAFLAQPQLLILDEATSSVDTRTELLIQRAMRELRRGRTSFIIAHRLSTIRDADLILVMQAGRIVEQGTHAELLARRGAYWAMAEGN</sequence>
<dbReference type="AlphaFoldDB" id="A0AA91EWB7"/>
<feature type="domain" description="ABC transmembrane type-1" evidence="13">
    <location>
        <begin position="34"/>
        <end position="357"/>
    </location>
</feature>
<dbReference type="PANTHER" id="PTHR43394:SF1">
    <property type="entry name" value="ATP-BINDING CASSETTE SUB-FAMILY B MEMBER 10, MITOCHONDRIAL"/>
    <property type="match status" value="1"/>
</dbReference>
<evidence type="ECO:0000256" key="2">
    <source>
        <dbReference type="ARBA" id="ARBA00022448"/>
    </source>
</evidence>
<name>A0AA91EWB7_9MYCO</name>
<feature type="transmembrane region" description="Helical" evidence="11">
    <location>
        <begin position="119"/>
        <end position="140"/>
    </location>
</feature>
<dbReference type="RefSeq" id="WP_065039876.1">
    <property type="nucleotide sequence ID" value="NZ_LZME01000059.1"/>
</dbReference>
<organism evidence="14 15">
    <name type="scientific">Mycolicibacter heraklionensis</name>
    <dbReference type="NCBI Taxonomy" id="512402"/>
    <lineage>
        <taxon>Bacteria</taxon>
        <taxon>Bacillati</taxon>
        <taxon>Actinomycetota</taxon>
        <taxon>Actinomycetes</taxon>
        <taxon>Mycobacteriales</taxon>
        <taxon>Mycobacteriaceae</taxon>
        <taxon>Mycolicibacter</taxon>
    </lineage>
</organism>
<proteinExistence type="inferred from homology"/>
<comment type="caution">
    <text evidence="14">The sequence shown here is derived from an EMBL/GenBank/DDBJ whole genome shotgun (WGS) entry which is preliminary data.</text>
</comment>
<dbReference type="InterPro" id="IPR003593">
    <property type="entry name" value="AAA+_ATPase"/>
</dbReference>
<dbReference type="PANTHER" id="PTHR43394">
    <property type="entry name" value="ATP-DEPENDENT PERMEASE MDL1, MITOCHONDRIAL"/>
    <property type="match status" value="1"/>
</dbReference>
<evidence type="ECO:0000256" key="8">
    <source>
        <dbReference type="ARBA" id="ARBA00055053"/>
    </source>
</evidence>
<evidence type="ECO:0000256" key="1">
    <source>
        <dbReference type="ARBA" id="ARBA00004429"/>
    </source>
</evidence>
<dbReference type="SMART" id="SM00382">
    <property type="entry name" value="AAA"/>
    <property type="match status" value="1"/>
</dbReference>
<accession>A0AA91EWB7</accession>
<dbReference type="InterPro" id="IPR003439">
    <property type="entry name" value="ABC_transporter-like_ATP-bd"/>
</dbReference>
<evidence type="ECO:0000256" key="10">
    <source>
        <dbReference type="ARBA" id="ARBA00071747"/>
    </source>
</evidence>
<feature type="transmembrane region" description="Helical" evidence="11">
    <location>
        <begin position="32"/>
        <end position="54"/>
    </location>
</feature>
<evidence type="ECO:0000313" key="15">
    <source>
        <dbReference type="Proteomes" id="UP000093712"/>
    </source>
</evidence>
<evidence type="ECO:0000313" key="14">
    <source>
        <dbReference type="EMBL" id="OBK86532.1"/>
    </source>
</evidence>
<dbReference type="Proteomes" id="UP000093712">
    <property type="component" value="Unassembled WGS sequence"/>
</dbReference>
<keyword evidence="4" id="KW-0547">Nucleotide-binding</keyword>
<evidence type="ECO:0000259" key="13">
    <source>
        <dbReference type="PROSITE" id="PS50929"/>
    </source>
</evidence>
<dbReference type="SUPFAM" id="SSF52540">
    <property type="entry name" value="P-loop containing nucleoside triphosphate hydrolases"/>
    <property type="match status" value="1"/>
</dbReference>
<dbReference type="Gene3D" id="1.20.1560.10">
    <property type="entry name" value="ABC transporter type 1, transmembrane domain"/>
    <property type="match status" value="1"/>
</dbReference>
<dbReference type="InterPro" id="IPR017871">
    <property type="entry name" value="ABC_transporter-like_CS"/>
</dbReference>
<dbReference type="FunFam" id="3.40.50.300:FF:000287">
    <property type="entry name" value="Multidrug ABC transporter ATP-binding protein"/>
    <property type="match status" value="1"/>
</dbReference>
<dbReference type="InterPro" id="IPR011527">
    <property type="entry name" value="ABC1_TM_dom"/>
</dbReference>
<keyword evidence="5 14" id="KW-0067">ATP-binding</keyword>
<comment type="subcellular location">
    <subcellularLocation>
        <location evidence="1">Cell inner membrane</location>
        <topology evidence="1">Multi-pass membrane protein</topology>
    </subcellularLocation>
</comment>
<dbReference type="GO" id="GO:0015421">
    <property type="term" value="F:ABC-type oligopeptide transporter activity"/>
    <property type="evidence" value="ECO:0007669"/>
    <property type="project" value="TreeGrafter"/>
</dbReference>
<gene>
    <name evidence="14" type="ORF">A5649_19965</name>
</gene>
<reference evidence="14 15" key="1">
    <citation type="submission" date="2016-06" db="EMBL/GenBank/DDBJ databases">
        <authorList>
            <person name="Sutton G."/>
            <person name="Brinkac L."/>
            <person name="Sanka R."/>
            <person name="Adams M."/>
            <person name="Lau E."/>
            <person name="Garcia-Basteiro A."/>
            <person name="Lopez-Varela E."/>
            <person name="Palencia S."/>
        </authorList>
    </citation>
    <scope>NUCLEOTIDE SEQUENCE [LARGE SCALE GENOMIC DNA]</scope>
    <source>
        <strain evidence="14 15">1211594.5</strain>
    </source>
</reference>
<dbReference type="CDD" id="cd18547">
    <property type="entry name" value="ABC_6TM_Tm288_like"/>
    <property type="match status" value="1"/>
</dbReference>
<keyword evidence="6 11" id="KW-1133">Transmembrane helix</keyword>
<evidence type="ECO:0000259" key="12">
    <source>
        <dbReference type="PROSITE" id="PS50893"/>
    </source>
</evidence>
<dbReference type="InterPro" id="IPR036640">
    <property type="entry name" value="ABC1_TM_sf"/>
</dbReference>
<dbReference type="SUPFAM" id="SSF90123">
    <property type="entry name" value="ABC transporter transmembrane region"/>
    <property type="match status" value="1"/>
</dbReference>
<dbReference type="Gene3D" id="3.40.50.300">
    <property type="entry name" value="P-loop containing nucleotide triphosphate hydrolases"/>
    <property type="match status" value="1"/>
</dbReference>
<dbReference type="CDD" id="cd03254">
    <property type="entry name" value="ABCC_Glucan_exporter_like"/>
    <property type="match status" value="1"/>
</dbReference>
<dbReference type="PROSITE" id="PS00211">
    <property type="entry name" value="ABC_TRANSPORTER_1"/>
    <property type="match status" value="1"/>
</dbReference>
<dbReference type="GO" id="GO:0016887">
    <property type="term" value="F:ATP hydrolysis activity"/>
    <property type="evidence" value="ECO:0007669"/>
    <property type="project" value="InterPro"/>
</dbReference>
<dbReference type="PROSITE" id="PS50893">
    <property type="entry name" value="ABC_TRANSPORTER_2"/>
    <property type="match status" value="1"/>
</dbReference>
<dbReference type="PROSITE" id="PS50929">
    <property type="entry name" value="ABC_TM1F"/>
    <property type="match status" value="1"/>
</dbReference>
<evidence type="ECO:0000256" key="7">
    <source>
        <dbReference type="ARBA" id="ARBA00023136"/>
    </source>
</evidence>